<evidence type="ECO:0008006" key="4">
    <source>
        <dbReference type="Google" id="ProtNLM"/>
    </source>
</evidence>
<organism evidence="3">
    <name type="scientific">Alexandrium catenella</name>
    <name type="common">Red tide dinoflagellate</name>
    <name type="synonym">Gonyaulax catenella</name>
    <dbReference type="NCBI Taxonomy" id="2925"/>
    <lineage>
        <taxon>Eukaryota</taxon>
        <taxon>Sar</taxon>
        <taxon>Alveolata</taxon>
        <taxon>Dinophyceae</taxon>
        <taxon>Gonyaulacales</taxon>
        <taxon>Pyrocystaceae</taxon>
        <taxon>Alexandrium</taxon>
    </lineage>
</organism>
<gene>
    <name evidence="3" type="ORF">ACAT0790_LOCUS22081</name>
</gene>
<evidence type="ECO:0000256" key="2">
    <source>
        <dbReference type="PROSITE-ProRule" id="PRU00708"/>
    </source>
</evidence>
<dbReference type="InterPro" id="IPR011990">
    <property type="entry name" value="TPR-like_helical_dom_sf"/>
</dbReference>
<dbReference type="InterPro" id="IPR002885">
    <property type="entry name" value="PPR_rpt"/>
</dbReference>
<accession>A0A7S1QDC3</accession>
<reference evidence="3" key="1">
    <citation type="submission" date="2021-01" db="EMBL/GenBank/DDBJ databases">
        <authorList>
            <person name="Corre E."/>
            <person name="Pelletier E."/>
            <person name="Niang G."/>
            <person name="Scheremetjew M."/>
            <person name="Finn R."/>
            <person name="Kale V."/>
            <person name="Holt S."/>
            <person name="Cochrane G."/>
            <person name="Meng A."/>
            <person name="Brown T."/>
            <person name="Cohen L."/>
        </authorList>
    </citation>
    <scope>NUCLEOTIDE SEQUENCE</scope>
    <source>
        <strain evidence="3">OF101</strain>
    </source>
</reference>
<dbReference type="EMBL" id="HBGE01036514">
    <property type="protein sequence ID" value="CAD9130901.1"/>
    <property type="molecule type" value="Transcribed_RNA"/>
</dbReference>
<dbReference type="PANTHER" id="PTHR47447:SF24">
    <property type="entry name" value="PENTATRICOPEPTIDE REPEAT-CONTAINING PROTEIN"/>
    <property type="match status" value="1"/>
</dbReference>
<evidence type="ECO:0000256" key="1">
    <source>
        <dbReference type="ARBA" id="ARBA00022737"/>
    </source>
</evidence>
<dbReference type="AlphaFoldDB" id="A0A7S1QDC3"/>
<proteinExistence type="predicted"/>
<keyword evidence="1" id="KW-0677">Repeat</keyword>
<name>A0A7S1QDC3_ALECA</name>
<dbReference type="PANTHER" id="PTHR47447">
    <property type="entry name" value="OS03G0856100 PROTEIN"/>
    <property type="match status" value="1"/>
</dbReference>
<dbReference type="NCBIfam" id="TIGR00756">
    <property type="entry name" value="PPR"/>
    <property type="match status" value="1"/>
</dbReference>
<sequence>MLAWLRSRHPRMPRASHFWRRCWDSLRMAALAAVTALALVTTAGLAVTMPRGAPIAPREASIFRKMEGKQKNLPPDKLPRWYGRHPNPTKKEYLPLKIPGKVQRPTRREAALRQKLRKADTPDAAEFEKAIQVFANRARQEVQWLPVQRREFMRRAKRWAGEMLLQDLAPSAPTLRSLLLGCSSVGDVSGSQFYVEWMQRNNRKLGRLEYNAVITTHAVEGNPEQANEWLQRMREAGVRPDAKSYAGVVEAWERVGNRKGMLEGILAMREAEAMGELGEPMDPHDAALPYYAMARSYVKVADSPRALAVLKYLQAAGVPLTVEAHKLRLEGHLRTPPGPRRSVTEIERAFRDVVKYGPKGGPLYSKRLARMCRYALGQARYKAILEEMGVSEEAVTPDLPSSESARTWRRASIQAALRKRECTGVSAIKRASNKDEKWFERRLQARRGAKLGKVAGGIRVPGESGLPEWMTLTRPELHGY</sequence>
<evidence type="ECO:0000313" key="3">
    <source>
        <dbReference type="EMBL" id="CAD9130901.1"/>
    </source>
</evidence>
<protein>
    <recommendedName>
        <fullName evidence="4">Pentacotripeptide-repeat region of PRORP domain-containing protein</fullName>
    </recommendedName>
</protein>
<dbReference type="PROSITE" id="PS51375">
    <property type="entry name" value="PPR"/>
    <property type="match status" value="1"/>
</dbReference>
<feature type="repeat" description="PPR" evidence="2">
    <location>
        <begin position="206"/>
        <end position="240"/>
    </location>
</feature>
<dbReference type="Gene3D" id="1.25.40.10">
    <property type="entry name" value="Tetratricopeptide repeat domain"/>
    <property type="match status" value="1"/>
</dbReference>
<dbReference type="Pfam" id="PF13812">
    <property type="entry name" value="PPR_3"/>
    <property type="match status" value="1"/>
</dbReference>